<evidence type="ECO:0000256" key="3">
    <source>
        <dbReference type="ARBA" id="ARBA00022833"/>
    </source>
</evidence>
<evidence type="ECO:0000256" key="2">
    <source>
        <dbReference type="ARBA" id="ARBA00022771"/>
    </source>
</evidence>
<dbReference type="AlphaFoldDB" id="A0AA88R937"/>
<feature type="non-terminal residue" evidence="6">
    <location>
        <position position="155"/>
    </location>
</feature>
<dbReference type="EMBL" id="JAVXUO010001491">
    <property type="protein sequence ID" value="KAK2981698.1"/>
    <property type="molecule type" value="Genomic_DNA"/>
</dbReference>
<dbReference type="SMART" id="SM00575">
    <property type="entry name" value="ZnF_PMZ"/>
    <property type="match status" value="1"/>
</dbReference>
<name>A0AA88R937_9ASTE</name>
<dbReference type="InterPro" id="IPR006564">
    <property type="entry name" value="Znf_PMZ"/>
</dbReference>
<organism evidence="6 7">
    <name type="scientific">Escallonia rubra</name>
    <dbReference type="NCBI Taxonomy" id="112253"/>
    <lineage>
        <taxon>Eukaryota</taxon>
        <taxon>Viridiplantae</taxon>
        <taxon>Streptophyta</taxon>
        <taxon>Embryophyta</taxon>
        <taxon>Tracheophyta</taxon>
        <taxon>Spermatophyta</taxon>
        <taxon>Magnoliopsida</taxon>
        <taxon>eudicotyledons</taxon>
        <taxon>Gunneridae</taxon>
        <taxon>Pentapetalae</taxon>
        <taxon>asterids</taxon>
        <taxon>campanulids</taxon>
        <taxon>Escalloniales</taxon>
        <taxon>Escalloniaceae</taxon>
        <taxon>Escallonia</taxon>
    </lineage>
</organism>
<dbReference type="PROSITE" id="PS50966">
    <property type="entry name" value="ZF_SWIM"/>
    <property type="match status" value="1"/>
</dbReference>
<comment type="caution">
    <text evidence="6">The sequence shown here is derived from an EMBL/GenBank/DDBJ whole genome shotgun (WGS) entry which is preliminary data.</text>
</comment>
<keyword evidence="7" id="KW-1185">Reference proteome</keyword>
<dbReference type="Proteomes" id="UP001187471">
    <property type="component" value="Unassembled WGS sequence"/>
</dbReference>
<evidence type="ECO:0000259" key="5">
    <source>
        <dbReference type="PROSITE" id="PS50966"/>
    </source>
</evidence>
<protein>
    <recommendedName>
        <fullName evidence="5">SWIM-type domain-containing protein</fullName>
    </recommendedName>
</protein>
<feature type="domain" description="SWIM-type" evidence="5">
    <location>
        <begin position="86"/>
        <end position="119"/>
    </location>
</feature>
<sequence length="155" mass="17994">MTIEIYRRRLVYTLNKKCFKPAQITRIVNAMRPGEEANITMKQCSSIISSERKNNPLFCNRFGSRRIFNECFLGLTEDQGPHTPNLVIFLCLTSTCSCAKFEIEGMLCKHILYTMKNKKLLDLPKHCILPRRMIVARYKMSKAKGNLQKDEDGRE</sequence>
<proteinExistence type="predicted"/>
<keyword evidence="1" id="KW-0479">Metal-binding</keyword>
<evidence type="ECO:0000313" key="7">
    <source>
        <dbReference type="Proteomes" id="UP001187471"/>
    </source>
</evidence>
<accession>A0AA88R937</accession>
<evidence type="ECO:0000313" key="6">
    <source>
        <dbReference type="EMBL" id="KAK2981698.1"/>
    </source>
</evidence>
<evidence type="ECO:0000256" key="4">
    <source>
        <dbReference type="PROSITE-ProRule" id="PRU00325"/>
    </source>
</evidence>
<dbReference type="Pfam" id="PF04434">
    <property type="entry name" value="SWIM"/>
    <property type="match status" value="1"/>
</dbReference>
<keyword evidence="3" id="KW-0862">Zinc</keyword>
<dbReference type="GO" id="GO:0008270">
    <property type="term" value="F:zinc ion binding"/>
    <property type="evidence" value="ECO:0007669"/>
    <property type="project" value="UniProtKB-KW"/>
</dbReference>
<evidence type="ECO:0000256" key="1">
    <source>
        <dbReference type="ARBA" id="ARBA00022723"/>
    </source>
</evidence>
<reference evidence="6" key="1">
    <citation type="submission" date="2022-12" db="EMBL/GenBank/DDBJ databases">
        <title>Draft genome assemblies for two species of Escallonia (Escalloniales).</title>
        <authorList>
            <person name="Chanderbali A."/>
            <person name="Dervinis C."/>
            <person name="Anghel I."/>
            <person name="Soltis D."/>
            <person name="Soltis P."/>
            <person name="Zapata F."/>
        </authorList>
    </citation>
    <scope>NUCLEOTIDE SEQUENCE</scope>
    <source>
        <strain evidence="6">UCBG92.1500</strain>
        <tissue evidence="6">Leaf</tissue>
    </source>
</reference>
<dbReference type="InterPro" id="IPR007527">
    <property type="entry name" value="Znf_SWIM"/>
</dbReference>
<gene>
    <name evidence="6" type="ORF">RJ640_013096</name>
</gene>
<keyword evidence="2 4" id="KW-0863">Zinc-finger</keyword>